<accession>A0AAV1HCP5</accession>
<name>A0AAV1HCP5_XYRNO</name>
<reference evidence="1" key="1">
    <citation type="submission" date="2023-08" db="EMBL/GenBank/DDBJ databases">
        <authorList>
            <person name="Alioto T."/>
            <person name="Alioto T."/>
            <person name="Gomez Garrido J."/>
        </authorList>
    </citation>
    <scope>NUCLEOTIDE SEQUENCE</scope>
</reference>
<dbReference type="PANTHER" id="PTHR40472">
    <property type="entry name" value="RICIN B-TYPE LECTIN DOMAIN-CONTAINING PROTEIN"/>
    <property type="match status" value="1"/>
</dbReference>
<proteinExistence type="predicted"/>
<dbReference type="Proteomes" id="UP001178508">
    <property type="component" value="Chromosome 21"/>
</dbReference>
<sequence length="228" mass="26306">MADAEKIKQTAAKVLLCVEKVSSFASSVDPIFGIVSSLVGVARKGLVDEESHAHEEEFQAVNSQLETISQKNQQCLRNIRIAEVNETYGRYEEYIKHQYAAFNDMVAQVKREPEKTEQFFEKYEKIYERDKSDLSLDVYYRGVMGTNLLFGRTLLKVYFDNCGGDLEIMERRCLHITHLFHIGLISLMAYTAVTEDDEDEVREKWAKRVVEIQQKMQEVLSQCTPRSS</sequence>
<keyword evidence="2" id="KW-1185">Reference proteome</keyword>
<evidence type="ECO:0000313" key="2">
    <source>
        <dbReference type="Proteomes" id="UP001178508"/>
    </source>
</evidence>
<protein>
    <submittedName>
        <fullName evidence="1">Rapunzel 2</fullName>
    </submittedName>
</protein>
<dbReference type="AlphaFoldDB" id="A0AAV1HCP5"/>
<dbReference type="EMBL" id="OY660884">
    <property type="protein sequence ID" value="CAJ1083385.1"/>
    <property type="molecule type" value="Genomic_DNA"/>
</dbReference>
<gene>
    <name evidence="1" type="ORF">XNOV1_A011356</name>
</gene>
<dbReference type="InterPro" id="IPR039051">
    <property type="entry name" value="SE-CTX-like"/>
</dbReference>
<evidence type="ECO:0000313" key="1">
    <source>
        <dbReference type="EMBL" id="CAJ1083385.1"/>
    </source>
</evidence>
<organism evidence="1 2">
    <name type="scientific">Xyrichtys novacula</name>
    <name type="common">Pearly razorfish</name>
    <name type="synonym">Hemipteronotus novacula</name>
    <dbReference type="NCBI Taxonomy" id="13765"/>
    <lineage>
        <taxon>Eukaryota</taxon>
        <taxon>Metazoa</taxon>
        <taxon>Chordata</taxon>
        <taxon>Craniata</taxon>
        <taxon>Vertebrata</taxon>
        <taxon>Euteleostomi</taxon>
        <taxon>Actinopterygii</taxon>
        <taxon>Neopterygii</taxon>
        <taxon>Teleostei</taxon>
        <taxon>Neoteleostei</taxon>
        <taxon>Acanthomorphata</taxon>
        <taxon>Eupercaria</taxon>
        <taxon>Labriformes</taxon>
        <taxon>Labridae</taxon>
        <taxon>Xyrichtys</taxon>
    </lineage>
</organism>
<dbReference type="PANTHER" id="PTHR40472:SF8">
    <property type="entry name" value="RAPUNZEL 2"/>
    <property type="match status" value="1"/>
</dbReference>